<feature type="region of interest" description="Disordered" evidence="2">
    <location>
        <begin position="71"/>
        <end position="99"/>
    </location>
</feature>
<accession>A0A4S3TPT9</accession>
<dbReference type="CDD" id="cd01014">
    <property type="entry name" value="nicotinamidase_related"/>
    <property type="match status" value="1"/>
</dbReference>
<dbReference type="Gene3D" id="3.40.50.850">
    <property type="entry name" value="Isochorismatase-like"/>
    <property type="match status" value="1"/>
</dbReference>
<proteinExistence type="predicted"/>
<dbReference type="EMBL" id="RBZW01000011">
    <property type="protein sequence ID" value="THE66362.1"/>
    <property type="molecule type" value="Genomic_DNA"/>
</dbReference>
<protein>
    <submittedName>
        <fullName evidence="4">Cysteine hydrolase</fullName>
    </submittedName>
</protein>
<feature type="compositionally biased region" description="Basic and acidic residues" evidence="2">
    <location>
        <begin position="71"/>
        <end position="88"/>
    </location>
</feature>
<dbReference type="Proteomes" id="UP000318864">
    <property type="component" value="Unassembled WGS sequence"/>
</dbReference>
<keyword evidence="1 4" id="KW-0378">Hydrolase</keyword>
<evidence type="ECO:0000259" key="3">
    <source>
        <dbReference type="Pfam" id="PF00857"/>
    </source>
</evidence>
<gene>
    <name evidence="4" type="ORF">D8Y22_03325</name>
</gene>
<organism evidence="4 5">
    <name type="scientific">Salinadaptatus halalkaliphilus</name>
    <dbReference type="NCBI Taxonomy" id="2419781"/>
    <lineage>
        <taxon>Archaea</taxon>
        <taxon>Methanobacteriati</taxon>
        <taxon>Methanobacteriota</taxon>
        <taxon>Stenosarchaea group</taxon>
        <taxon>Halobacteria</taxon>
        <taxon>Halobacteriales</taxon>
        <taxon>Natrialbaceae</taxon>
        <taxon>Salinadaptatus</taxon>
    </lineage>
</organism>
<dbReference type="SUPFAM" id="SSF52499">
    <property type="entry name" value="Isochorismatase-like hydrolases"/>
    <property type="match status" value="1"/>
</dbReference>
<name>A0A4S3TPT9_9EURY</name>
<dbReference type="InterPro" id="IPR000868">
    <property type="entry name" value="Isochorismatase-like_dom"/>
</dbReference>
<keyword evidence="5" id="KW-1185">Reference proteome</keyword>
<evidence type="ECO:0000313" key="4">
    <source>
        <dbReference type="EMBL" id="THE66362.1"/>
    </source>
</evidence>
<reference evidence="4 5" key="1">
    <citation type="submission" date="2018-10" db="EMBL/GenBank/DDBJ databases">
        <title>Natronolimnobius sp. XQ-INN 246 isolated from Inner Mongolia Autonomous Region of China.</title>
        <authorList>
            <person name="Xue Q."/>
        </authorList>
    </citation>
    <scope>NUCLEOTIDE SEQUENCE [LARGE SCALE GENOMIC DNA]</scope>
    <source>
        <strain evidence="4 5">XQ-INN 246</strain>
    </source>
</reference>
<feature type="compositionally biased region" description="Basic and acidic residues" evidence="2">
    <location>
        <begin position="1"/>
        <end position="16"/>
    </location>
</feature>
<evidence type="ECO:0000256" key="2">
    <source>
        <dbReference type="SAM" id="MobiDB-lite"/>
    </source>
</evidence>
<sequence length="204" mass="22730">MSDDGHANPSETRRETAVSTASDPLAESVLLLIDFQQGFDEPSWGPRNNPEAEARVAELLTRWRDTDRPIVHVRHDSSEPDSPLRSDRPGFAFKPSLEPRPDERTVVKSVNGAFVDTDLESWLRRQGYDRLLIAGLTTDHCVSTTTRMAENRGFDVTLLADATATFERSFDGESFDAEMVHRTALAHLEGEFATVTTTASVLER</sequence>
<dbReference type="GO" id="GO:0016787">
    <property type="term" value="F:hydrolase activity"/>
    <property type="evidence" value="ECO:0007669"/>
    <property type="project" value="UniProtKB-KW"/>
</dbReference>
<dbReference type="InterPro" id="IPR050272">
    <property type="entry name" value="Isochorismatase-like_hydrls"/>
</dbReference>
<evidence type="ECO:0000313" key="5">
    <source>
        <dbReference type="Proteomes" id="UP000318864"/>
    </source>
</evidence>
<dbReference type="AlphaFoldDB" id="A0A4S3TPT9"/>
<comment type="caution">
    <text evidence="4">The sequence shown here is derived from an EMBL/GenBank/DDBJ whole genome shotgun (WGS) entry which is preliminary data.</text>
</comment>
<dbReference type="InterPro" id="IPR036380">
    <property type="entry name" value="Isochorismatase-like_sf"/>
</dbReference>
<evidence type="ECO:0000256" key="1">
    <source>
        <dbReference type="ARBA" id="ARBA00022801"/>
    </source>
</evidence>
<dbReference type="PANTHER" id="PTHR43540">
    <property type="entry name" value="PEROXYUREIDOACRYLATE/UREIDOACRYLATE AMIDOHYDROLASE-RELATED"/>
    <property type="match status" value="1"/>
</dbReference>
<feature type="domain" description="Isochorismatase-like" evidence="3">
    <location>
        <begin position="28"/>
        <end position="199"/>
    </location>
</feature>
<dbReference type="Pfam" id="PF00857">
    <property type="entry name" value="Isochorismatase"/>
    <property type="match status" value="1"/>
</dbReference>
<dbReference type="OrthoDB" id="202119at2157"/>
<feature type="region of interest" description="Disordered" evidence="2">
    <location>
        <begin position="1"/>
        <end position="22"/>
    </location>
</feature>
<dbReference type="PANTHER" id="PTHR43540:SF1">
    <property type="entry name" value="ISOCHORISMATASE HYDROLASE"/>
    <property type="match status" value="1"/>
</dbReference>